<feature type="region of interest" description="Disordered" evidence="1">
    <location>
        <begin position="531"/>
        <end position="602"/>
    </location>
</feature>
<dbReference type="HOGENOM" id="CLU_031806_1_0_1"/>
<reference evidence="3 4" key="1">
    <citation type="submission" date="2014-02" db="EMBL/GenBank/DDBJ databases">
        <title>The genome sequence of Colletotrichum fioriniae PJ7.</title>
        <authorList>
            <person name="Baroncelli R."/>
            <person name="Thon M.R."/>
        </authorList>
    </citation>
    <scope>NUCLEOTIDE SEQUENCE [LARGE SCALE GENOMIC DNA]</scope>
    <source>
        <strain evidence="3 4">PJ7</strain>
    </source>
</reference>
<keyword evidence="2" id="KW-0472">Membrane</keyword>
<feature type="compositionally biased region" description="Basic and acidic residues" evidence="1">
    <location>
        <begin position="551"/>
        <end position="572"/>
    </location>
</feature>
<feature type="compositionally biased region" description="Low complexity" evidence="1">
    <location>
        <begin position="188"/>
        <end position="208"/>
    </location>
</feature>
<evidence type="ECO:0000256" key="2">
    <source>
        <dbReference type="SAM" id="Phobius"/>
    </source>
</evidence>
<evidence type="ECO:0000313" key="3">
    <source>
        <dbReference type="EMBL" id="EXF75838.1"/>
    </source>
</evidence>
<organism evidence="3 4">
    <name type="scientific">Colletotrichum fioriniae PJ7</name>
    <dbReference type="NCBI Taxonomy" id="1445577"/>
    <lineage>
        <taxon>Eukaryota</taxon>
        <taxon>Fungi</taxon>
        <taxon>Dikarya</taxon>
        <taxon>Ascomycota</taxon>
        <taxon>Pezizomycotina</taxon>
        <taxon>Sordariomycetes</taxon>
        <taxon>Hypocreomycetidae</taxon>
        <taxon>Glomerellales</taxon>
        <taxon>Glomerellaceae</taxon>
        <taxon>Colletotrichum</taxon>
        <taxon>Colletotrichum acutatum species complex</taxon>
    </lineage>
</organism>
<evidence type="ECO:0000256" key="1">
    <source>
        <dbReference type="SAM" id="MobiDB-lite"/>
    </source>
</evidence>
<keyword evidence="4" id="KW-1185">Reference proteome</keyword>
<evidence type="ECO:0008006" key="5">
    <source>
        <dbReference type="Google" id="ProtNLM"/>
    </source>
</evidence>
<protein>
    <recommendedName>
        <fullName evidence="5">Ring-like domain-containing protein</fullName>
    </recommendedName>
</protein>
<keyword evidence="2" id="KW-0812">Transmembrane</keyword>
<gene>
    <name evidence="3" type="ORF">CFIO01_07873</name>
</gene>
<feature type="region of interest" description="Disordered" evidence="1">
    <location>
        <begin position="159"/>
        <end position="218"/>
    </location>
</feature>
<dbReference type="eggNOG" id="ENOG502S3A7">
    <property type="taxonomic scope" value="Eukaryota"/>
</dbReference>
<dbReference type="OrthoDB" id="5398191at2759"/>
<feature type="region of interest" description="Disordered" evidence="1">
    <location>
        <begin position="235"/>
        <end position="294"/>
    </location>
</feature>
<name>A0A010RUB4_9PEZI</name>
<feature type="transmembrane region" description="Helical" evidence="2">
    <location>
        <begin position="487"/>
        <end position="511"/>
    </location>
</feature>
<dbReference type="AlphaFoldDB" id="A0A010RUB4"/>
<feature type="compositionally biased region" description="Basic and acidic residues" evidence="1">
    <location>
        <begin position="159"/>
        <end position="168"/>
    </location>
</feature>
<feature type="region of interest" description="Disordered" evidence="1">
    <location>
        <begin position="316"/>
        <end position="338"/>
    </location>
</feature>
<keyword evidence="2" id="KW-1133">Transmembrane helix</keyword>
<proteinExistence type="predicted"/>
<dbReference type="KEGG" id="cfj:CFIO01_07873"/>
<comment type="caution">
    <text evidence="3">The sequence shown here is derived from an EMBL/GenBank/DDBJ whole genome shotgun (WGS) entry which is preliminary data.</text>
</comment>
<evidence type="ECO:0000313" key="4">
    <source>
        <dbReference type="Proteomes" id="UP000020467"/>
    </source>
</evidence>
<accession>A0A010RUB4</accession>
<sequence length="602" mass="65214">MFSEVLHFSILAPTKEANSERVIIHAVPLDASGATSDNWTALKRTGSWIRVPTLVSRTATSEAAARVTSHVAVALAQTQTACDSEQALGRCNKINRFLPPHYEALASTSTGNHNFFAYATLGLCWSFARETYTSTPKMLEYLSYKKFKKYKTEKEAKEAAAAEGEVEHNNGSPAPSASSAGKLHPDSRPSATRRQTSSQSVSTTASAATGGGGPAPLLNRKDEAFFRRILADANDVDSDDESVRPALPPRSKTPEYIWEDSDGSRRTAAAAEKQTPKKAATVAVDPKDANASGSSSKIPSKIAFLFNKAKGTFDDKDKQLAPTKTNVPPKEAAREEDDLSRVLDDLNLSARNNKAVPLSAESSELVSKFTLVLKDLVNGVPTAADDLKALVEDRDGTLAKTFDKLPNSMKKLVTQLPDKFTASLGPEVLAAAAKAQGVNHAEFAAEEGIKGAAKKMFTPTSLADLVTKPGAVVGMLKAIVNALKLRWPAFIGANVIWSVSIFLLLFVLWYCHKRGREERIKRENAPEIIDGSGRIEELPDDPALMAGPSRSRTEPVVRSSDRPRSQRSERSRRSGRHSSGRTTPQRRASPGPDSPRRRSTRK</sequence>
<dbReference type="EMBL" id="JARH01000877">
    <property type="protein sequence ID" value="EXF75838.1"/>
    <property type="molecule type" value="Genomic_DNA"/>
</dbReference>
<dbReference type="Proteomes" id="UP000020467">
    <property type="component" value="Unassembled WGS sequence"/>
</dbReference>